<comment type="caution">
    <text evidence="2">The sequence shown here is derived from an EMBL/GenBank/DDBJ whole genome shotgun (WGS) entry which is preliminary data.</text>
</comment>
<dbReference type="InterPro" id="IPR053140">
    <property type="entry name" value="GDSL_Rv0518-like"/>
</dbReference>
<dbReference type="AlphaFoldDB" id="A0A9D1VJ28"/>
<protein>
    <recommendedName>
        <fullName evidence="1">SGNH hydrolase-type esterase domain-containing protein</fullName>
    </recommendedName>
</protein>
<proteinExistence type="predicted"/>
<gene>
    <name evidence="2" type="ORF">H9856_06835</name>
</gene>
<dbReference type="Pfam" id="PF13472">
    <property type="entry name" value="Lipase_GDSL_2"/>
    <property type="match status" value="1"/>
</dbReference>
<dbReference type="InterPro" id="IPR013830">
    <property type="entry name" value="SGNH_hydro"/>
</dbReference>
<dbReference type="PANTHER" id="PTHR43784:SF2">
    <property type="entry name" value="GDSL-LIKE LIPASE_ACYLHYDROLASE, PUTATIVE (AFU_ORTHOLOGUE AFUA_2G00820)-RELATED"/>
    <property type="match status" value="1"/>
</dbReference>
<accession>A0A9D1VJ28</accession>
<feature type="domain" description="SGNH hydrolase-type esterase" evidence="1">
    <location>
        <begin position="173"/>
        <end position="353"/>
    </location>
</feature>
<dbReference type="Gene3D" id="3.40.50.1110">
    <property type="entry name" value="SGNH hydrolase"/>
    <property type="match status" value="1"/>
</dbReference>
<organism evidence="2 3">
    <name type="scientific">Candidatus Limosilactobacillus merdigallinarum</name>
    <dbReference type="NCBI Taxonomy" id="2838652"/>
    <lineage>
        <taxon>Bacteria</taxon>
        <taxon>Bacillati</taxon>
        <taxon>Bacillota</taxon>
        <taxon>Bacilli</taxon>
        <taxon>Lactobacillales</taxon>
        <taxon>Lactobacillaceae</taxon>
        <taxon>Limosilactobacillus</taxon>
    </lineage>
</organism>
<dbReference type="PANTHER" id="PTHR43784">
    <property type="entry name" value="GDSL-LIKE LIPASE/ACYLHYDROLASE, PUTATIVE (AFU_ORTHOLOGUE AFUA_2G00820)-RELATED"/>
    <property type="match status" value="1"/>
</dbReference>
<dbReference type="EMBL" id="DXFH01000027">
    <property type="protein sequence ID" value="HIX36083.1"/>
    <property type="molecule type" value="Genomic_DNA"/>
</dbReference>
<dbReference type="SUPFAM" id="SSF52266">
    <property type="entry name" value="SGNH hydrolase"/>
    <property type="match status" value="1"/>
</dbReference>
<evidence type="ECO:0000313" key="3">
    <source>
        <dbReference type="Proteomes" id="UP000824231"/>
    </source>
</evidence>
<sequence length="371" mass="41385">MMNYRLSYLQATHDFFSLPFKYAQLHQIVKLTSFLSGKRCQLLFSNRYGRQDLHFDRVAVADNPQMENAIGATFQGSWSLSLPQGSHLLTSDSIEFPLTAGQPFYVEMIAKRPQSYADFVCTYATQWVNAAIARRANCRPLLSDNWHARHGWLCLDGVNVLTDAQPAYLELTGDSLIETGMVAQELFSRLVNDYPEQVVAVNTGISGNRLLYDAPQDEPLFATYGESLLNRLQSESFHPDLRIALIGSNDLLLPAYSKQAKAQNHDLGTLYQGFKKLLQMGPTLSTTIAPIRLFNDAMTPVEEEINQARIALNRWLANSDFVVDSAPLVANPAHNALKEEMDFGDGMHLSPRGGACVANALWPRVQACLKN</sequence>
<evidence type="ECO:0000259" key="1">
    <source>
        <dbReference type="Pfam" id="PF13472"/>
    </source>
</evidence>
<name>A0A9D1VJ28_9LACO</name>
<reference evidence="2" key="2">
    <citation type="submission" date="2021-04" db="EMBL/GenBank/DDBJ databases">
        <authorList>
            <person name="Gilroy R."/>
        </authorList>
    </citation>
    <scope>NUCLEOTIDE SEQUENCE</scope>
    <source>
        <strain evidence="2">ChiSxjej3B15-572</strain>
    </source>
</reference>
<evidence type="ECO:0000313" key="2">
    <source>
        <dbReference type="EMBL" id="HIX36083.1"/>
    </source>
</evidence>
<reference evidence="2" key="1">
    <citation type="journal article" date="2021" name="PeerJ">
        <title>Extensive microbial diversity within the chicken gut microbiome revealed by metagenomics and culture.</title>
        <authorList>
            <person name="Gilroy R."/>
            <person name="Ravi A."/>
            <person name="Getino M."/>
            <person name="Pursley I."/>
            <person name="Horton D.L."/>
            <person name="Alikhan N.F."/>
            <person name="Baker D."/>
            <person name="Gharbi K."/>
            <person name="Hall N."/>
            <person name="Watson M."/>
            <person name="Adriaenssens E.M."/>
            <person name="Foster-Nyarko E."/>
            <person name="Jarju S."/>
            <person name="Secka A."/>
            <person name="Antonio M."/>
            <person name="Oren A."/>
            <person name="Chaudhuri R.R."/>
            <person name="La Ragione R."/>
            <person name="Hildebrand F."/>
            <person name="Pallen M.J."/>
        </authorList>
    </citation>
    <scope>NUCLEOTIDE SEQUENCE</scope>
    <source>
        <strain evidence="2">ChiSxjej3B15-572</strain>
    </source>
</reference>
<dbReference type="Proteomes" id="UP000824231">
    <property type="component" value="Unassembled WGS sequence"/>
</dbReference>
<dbReference type="InterPro" id="IPR036514">
    <property type="entry name" value="SGNH_hydro_sf"/>
</dbReference>